<dbReference type="SMART" id="SM00055">
    <property type="entry name" value="FCH"/>
    <property type="match status" value="1"/>
</dbReference>
<feature type="compositionally biased region" description="Pro residues" evidence="4">
    <location>
        <begin position="353"/>
        <end position="362"/>
    </location>
</feature>
<feature type="compositionally biased region" description="Polar residues" evidence="4">
    <location>
        <begin position="417"/>
        <end position="445"/>
    </location>
</feature>
<dbReference type="Pfam" id="PF00611">
    <property type="entry name" value="FCH"/>
    <property type="match status" value="1"/>
</dbReference>
<dbReference type="OrthoDB" id="437889at2759"/>
<feature type="region of interest" description="Disordered" evidence="4">
    <location>
        <begin position="1"/>
        <end position="36"/>
    </location>
</feature>
<dbReference type="InterPro" id="IPR050729">
    <property type="entry name" value="Rho-GAP"/>
</dbReference>
<feature type="compositionally biased region" description="Pro residues" evidence="4">
    <location>
        <begin position="513"/>
        <end position="522"/>
    </location>
</feature>
<feature type="domain" description="F-BAR" evidence="6">
    <location>
        <begin position="35"/>
        <end position="308"/>
    </location>
</feature>
<dbReference type="Pfam" id="PF00620">
    <property type="entry name" value="RhoGAP"/>
    <property type="match status" value="1"/>
</dbReference>
<evidence type="ECO:0000259" key="6">
    <source>
        <dbReference type="PROSITE" id="PS51741"/>
    </source>
</evidence>
<keyword evidence="1" id="KW-0343">GTPase activation</keyword>
<feature type="compositionally biased region" description="Polar residues" evidence="4">
    <location>
        <begin position="367"/>
        <end position="397"/>
    </location>
</feature>
<dbReference type="InterPro" id="IPR008936">
    <property type="entry name" value="Rho_GTPase_activation_prot"/>
</dbReference>
<dbReference type="Gene3D" id="1.10.555.10">
    <property type="entry name" value="Rho GTPase activation protein"/>
    <property type="match status" value="1"/>
</dbReference>
<dbReference type="EMBL" id="LCTW02000213">
    <property type="protein sequence ID" value="KXX76396.1"/>
    <property type="molecule type" value="Genomic_DNA"/>
</dbReference>
<dbReference type="GO" id="GO:0005938">
    <property type="term" value="C:cell cortex"/>
    <property type="evidence" value="ECO:0007669"/>
    <property type="project" value="UniProtKB-ARBA"/>
</dbReference>
<dbReference type="Gene3D" id="1.20.1270.60">
    <property type="entry name" value="Arfaptin homology (AH) domain/BAR domain"/>
    <property type="match status" value="1"/>
</dbReference>
<feature type="compositionally biased region" description="Low complexity" evidence="4">
    <location>
        <begin position="462"/>
        <end position="481"/>
    </location>
</feature>
<feature type="coiled-coil region" evidence="3">
    <location>
        <begin position="52"/>
        <end position="100"/>
    </location>
</feature>
<dbReference type="PROSITE" id="PS51741">
    <property type="entry name" value="F_BAR"/>
    <property type="match status" value="1"/>
</dbReference>
<dbReference type="PROSITE" id="PS50238">
    <property type="entry name" value="RHOGAP"/>
    <property type="match status" value="1"/>
</dbReference>
<dbReference type="Proteomes" id="UP000078237">
    <property type="component" value="Unassembled WGS sequence"/>
</dbReference>
<feature type="domain" description="Rho-GAP" evidence="5">
    <location>
        <begin position="527"/>
        <end position="719"/>
    </location>
</feature>
<dbReference type="PANTHER" id="PTHR23176:SF136">
    <property type="entry name" value="RHO GTPASE ACTIVATOR (RGD1)"/>
    <property type="match status" value="1"/>
</dbReference>
<dbReference type="InterPro" id="IPR000198">
    <property type="entry name" value="RhoGAP_dom"/>
</dbReference>
<dbReference type="GO" id="GO:0005096">
    <property type="term" value="F:GTPase activator activity"/>
    <property type="evidence" value="ECO:0007669"/>
    <property type="project" value="UniProtKB-KW"/>
</dbReference>
<dbReference type="PANTHER" id="PTHR23176">
    <property type="entry name" value="RHO/RAC/CDC GTPASE-ACTIVATING PROTEIN"/>
    <property type="match status" value="1"/>
</dbReference>
<dbReference type="InterPro" id="IPR001060">
    <property type="entry name" value="FCH_dom"/>
</dbReference>
<evidence type="ECO:0000256" key="4">
    <source>
        <dbReference type="SAM" id="MobiDB-lite"/>
    </source>
</evidence>
<dbReference type="SMART" id="SM00324">
    <property type="entry name" value="RhoGAP"/>
    <property type="match status" value="1"/>
</dbReference>
<feature type="compositionally biased region" description="Polar residues" evidence="4">
    <location>
        <begin position="339"/>
        <end position="349"/>
    </location>
</feature>
<dbReference type="FunFam" id="1.20.1270.60:FF:000063">
    <property type="entry name" value="Rho GTPase activator"/>
    <property type="match status" value="1"/>
</dbReference>
<keyword evidence="8" id="KW-1185">Reference proteome</keyword>
<dbReference type="FunFam" id="1.10.555.10:FF:000041">
    <property type="entry name" value="Rho GTPase activator (Rgd1)"/>
    <property type="match status" value="1"/>
</dbReference>
<organism evidence="7 8">
    <name type="scientific">Madurella mycetomatis</name>
    <dbReference type="NCBI Taxonomy" id="100816"/>
    <lineage>
        <taxon>Eukaryota</taxon>
        <taxon>Fungi</taxon>
        <taxon>Dikarya</taxon>
        <taxon>Ascomycota</taxon>
        <taxon>Pezizomycotina</taxon>
        <taxon>Sordariomycetes</taxon>
        <taxon>Sordariomycetidae</taxon>
        <taxon>Sordariales</taxon>
        <taxon>Sordariales incertae sedis</taxon>
        <taxon>Madurella</taxon>
    </lineage>
</organism>
<feature type="compositionally biased region" description="Low complexity" evidence="4">
    <location>
        <begin position="1"/>
        <end position="10"/>
    </location>
</feature>
<accession>A0A175VXV8</accession>
<reference evidence="7 8" key="1">
    <citation type="journal article" date="2016" name="Genome Announc.">
        <title>Genome Sequence of Madurella mycetomatis mm55, Isolated from a Human Mycetoma Case in Sudan.</title>
        <authorList>
            <person name="Smit S."/>
            <person name="Derks M.F."/>
            <person name="Bervoets S."/>
            <person name="Fahal A."/>
            <person name="van Leeuwen W."/>
            <person name="van Belkum A."/>
            <person name="van de Sande W.W."/>
        </authorList>
    </citation>
    <scope>NUCLEOTIDE SEQUENCE [LARGE SCALE GENOMIC DNA]</scope>
    <source>
        <strain evidence="8">mm55</strain>
    </source>
</reference>
<evidence type="ECO:0000313" key="7">
    <source>
        <dbReference type="EMBL" id="KXX76396.1"/>
    </source>
</evidence>
<name>A0A175VXV8_9PEZI</name>
<dbReference type="VEuPathDB" id="FungiDB:MMYC01_207302"/>
<dbReference type="STRING" id="100816.A0A175VXV8"/>
<dbReference type="InterPro" id="IPR027267">
    <property type="entry name" value="AH/BAR_dom_sf"/>
</dbReference>
<keyword evidence="2 3" id="KW-0175">Coiled coil</keyword>
<evidence type="ECO:0000256" key="3">
    <source>
        <dbReference type="SAM" id="Coils"/>
    </source>
</evidence>
<dbReference type="CDD" id="cd07652">
    <property type="entry name" value="F-BAR_Rgd1"/>
    <property type="match status" value="1"/>
</dbReference>
<dbReference type="InterPro" id="IPR031160">
    <property type="entry name" value="F_BAR_dom"/>
</dbReference>
<feature type="region of interest" description="Disordered" evidence="4">
    <location>
        <begin position="323"/>
        <end position="445"/>
    </location>
</feature>
<dbReference type="AlphaFoldDB" id="A0A175VXV8"/>
<dbReference type="GO" id="GO:0007165">
    <property type="term" value="P:signal transduction"/>
    <property type="evidence" value="ECO:0007669"/>
    <property type="project" value="InterPro"/>
</dbReference>
<evidence type="ECO:0000259" key="5">
    <source>
        <dbReference type="PROSITE" id="PS50238"/>
    </source>
</evidence>
<protein>
    <submittedName>
        <fullName evidence="7">RHO GTPase-activating protein RGD1</fullName>
    </submittedName>
</protein>
<proteinExistence type="predicted"/>
<dbReference type="SUPFAM" id="SSF48350">
    <property type="entry name" value="GTPase activation domain, GAP"/>
    <property type="match status" value="1"/>
</dbReference>
<comment type="caution">
    <text evidence="7">The sequence shown here is derived from an EMBL/GenBank/DDBJ whole genome shotgun (WGS) entry which is preliminary data.</text>
</comment>
<sequence>MSPGEAAAAVPEKEAASPTVPAPAPATSAPSHETKSLVQDVLTSEIGISVMLNRLKQSIASAKEFAQFLKKRSALEDDYANSLKKLCRLSQENMQRAEHRTGTFATAYDEMMAVHEHMADNGIQFATSLHQMAEDLTELALMAEKSRKGWKQSGLAAEHRVAELEAAMRKSKSKYDALAEEYDRARTGDTTGRQGGKMFGFKGHKTGAQHEEELLRKAQVADQDYQAKVQVAATERSELETKTRPETVQALQDIVRECDSGLALQMQKFASFNEKLVLSNGLSISPLKNDGEMRSLRECVLRIDNDKDLNDYLSGQHFRLQPRTGLPKYERNPLLDASSRGTPGAHTTTQQPNPSPVQPPQPGMFQNVRSSTFSDPTVPPTNQGPFGHGYNQSTSSIPILGGPPRPSSQPQHERSFSHGSTMNQGSNGPTSQQQYRGGAPQQSQVPNSRFVAPYTAAAAQGPPQLGALPFQSGQAQQQAPYSQPPPQHGSSGSNPLHQHPPMGPPQTRRQSPPAAPQMAPPRPVFGVSLSKLYERDGLAVPMVVYQCIQAVDLFGLNVEGIYRLSGSVPHVNKLKNLFDTDSGSSNLDFRNPENFFHDVNSVAGLLKQFFRDLPDPLLTRENYMAFIEAAKNEDDTVRRDSLHAIINSLPDPNYATLRALTLHLHRVIESSSSNRMSSQNLAIVFGPTLMGTAPGSNISDAGWQVRVVDTILQNTYQIFDEDD</sequence>
<dbReference type="SUPFAM" id="SSF103657">
    <property type="entry name" value="BAR/IMD domain-like"/>
    <property type="match status" value="1"/>
</dbReference>
<gene>
    <name evidence="7" type="ORF">MMYC01_207302</name>
</gene>
<feature type="region of interest" description="Disordered" evidence="4">
    <location>
        <begin position="462"/>
        <end position="522"/>
    </location>
</feature>
<evidence type="ECO:0000256" key="1">
    <source>
        <dbReference type="ARBA" id="ARBA00022468"/>
    </source>
</evidence>
<evidence type="ECO:0000313" key="8">
    <source>
        <dbReference type="Proteomes" id="UP000078237"/>
    </source>
</evidence>
<evidence type="ECO:0000256" key="2">
    <source>
        <dbReference type="PROSITE-ProRule" id="PRU01077"/>
    </source>
</evidence>